<keyword evidence="2" id="KW-0378">Hydrolase</keyword>
<dbReference type="Pfam" id="PF00850">
    <property type="entry name" value="Hist_deacetyl"/>
    <property type="match status" value="1"/>
</dbReference>
<dbReference type="PANTHER" id="PTHR10625">
    <property type="entry name" value="HISTONE DEACETYLASE HDAC1-RELATED"/>
    <property type="match status" value="1"/>
</dbReference>
<dbReference type="InterPro" id="IPR023801">
    <property type="entry name" value="His_deacetylse_dom"/>
</dbReference>
<accession>A0A9X2SYZ3</accession>
<evidence type="ECO:0000256" key="1">
    <source>
        <dbReference type="ARBA" id="ARBA00005947"/>
    </source>
</evidence>
<dbReference type="GO" id="GO:0004407">
    <property type="term" value="F:histone deacetylase activity"/>
    <property type="evidence" value="ECO:0007669"/>
    <property type="project" value="InterPro"/>
</dbReference>
<evidence type="ECO:0000313" key="4">
    <source>
        <dbReference type="EMBL" id="MCR9015799.1"/>
    </source>
</evidence>
<evidence type="ECO:0000256" key="2">
    <source>
        <dbReference type="ARBA" id="ARBA00022801"/>
    </source>
</evidence>
<dbReference type="EMBL" id="JANSUY010000010">
    <property type="protein sequence ID" value="MCR9015799.1"/>
    <property type="molecule type" value="Genomic_DNA"/>
</dbReference>
<dbReference type="RefSeq" id="WP_258423661.1">
    <property type="nucleotide sequence ID" value="NZ_JANSUY010000010.1"/>
</dbReference>
<sequence>MLKIAWSPIYCHPLPEGHRFPMEKYNILPEQLLYEGTVKSSNFFSQQKLEEKWIVNTHIPSYFGKLTSLNLNKSEIRKTGFPLSHELIDREIHIMHGSVQASLFALEYGIAMNIAGGTHHAFADRGEGFCLLNDIAIASNFLLENGLRKKILVVDLDVHQGNGTASIFEKLPSVFTFSMHGASNYPMHKEKSDLDIPLPDKTNDGQYLKILKETLPRLIETFQPDFIMYQCGVDVLASDKLGRLALTIAGCKERDKTVLELARRHSIPIMCCMGGGYSEKLNLIIEAHANTYRLAQDLYF</sequence>
<keyword evidence="5" id="KW-1185">Reference proteome</keyword>
<dbReference type="PRINTS" id="PR01270">
    <property type="entry name" value="HDASUPER"/>
</dbReference>
<dbReference type="SUPFAM" id="SSF52768">
    <property type="entry name" value="Arginase/deacetylase"/>
    <property type="match status" value="1"/>
</dbReference>
<comment type="caution">
    <text evidence="4">The sequence shown here is derived from an EMBL/GenBank/DDBJ whole genome shotgun (WGS) entry which is preliminary data.</text>
</comment>
<feature type="domain" description="Histone deacetylase" evidence="3">
    <location>
        <begin position="18"/>
        <end position="280"/>
    </location>
</feature>
<dbReference type="InterPro" id="IPR023696">
    <property type="entry name" value="Ureohydrolase_dom_sf"/>
</dbReference>
<dbReference type="InterPro" id="IPR000286">
    <property type="entry name" value="HDACs"/>
</dbReference>
<organism evidence="4 5">
    <name type="scientific">Aquiflexum gelatinilyticum</name>
    <dbReference type="NCBI Taxonomy" id="2961943"/>
    <lineage>
        <taxon>Bacteria</taxon>
        <taxon>Pseudomonadati</taxon>
        <taxon>Bacteroidota</taxon>
        <taxon>Cytophagia</taxon>
        <taxon>Cytophagales</taxon>
        <taxon>Cyclobacteriaceae</taxon>
        <taxon>Aquiflexum</taxon>
    </lineage>
</organism>
<evidence type="ECO:0000259" key="3">
    <source>
        <dbReference type="Pfam" id="PF00850"/>
    </source>
</evidence>
<proteinExistence type="inferred from homology"/>
<dbReference type="AlphaFoldDB" id="A0A9X2SYZ3"/>
<dbReference type="GO" id="GO:0040029">
    <property type="term" value="P:epigenetic regulation of gene expression"/>
    <property type="evidence" value="ECO:0007669"/>
    <property type="project" value="TreeGrafter"/>
</dbReference>
<dbReference type="Proteomes" id="UP001142175">
    <property type="component" value="Unassembled WGS sequence"/>
</dbReference>
<evidence type="ECO:0000313" key="5">
    <source>
        <dbReference type="Proteomes" id="UP001142175"/>
    </source>
</evidence>
<comment type="similarity">
    <text evidence="1">Belongs to the histone deacetylase family.</text>
</comment>
<protein>
    <submittedName>
        <fullName evidence="4">Histone deacetylase</fullName>
    </submittedName>
</protein>
<dbReference type="InterPro" id="IPR044150">
    <property type="entry name" value="HDAC_classIV"/>
</dbReference>
<name>A0A9X2SYZ3_9BACT</name>
<dbReference type="GO" id="GO:0016787">
    <property type="term" value="F:hydrolase activity"/>
    <property type="evidence" value="ECO:0007669"/>
    <property type="project" value="UniProtKB-KW"/>
</dbReference>
<dbReference type="PANTHER" id="PTHR10625:SF19">
    <property type="entry name" value="HISTONE DEACETYLASE 12"/>
    <property type="match status" value="1"/>
</dbReference>
<gene>
    <name evidence="4" type="ORF">NU887_12190</name>
</gene>
<reference evidence="4" key="1">
    <citation type="submission" date="2022-08" db="EMBL/GenBank/DDBJ databases">
        <authorList>
            <person name="Zhang D."/>
        </authorList>
    </citation>
    <scope>NUCLEOTIDE SEQUENCE</scope>
    <source>
        <strain evidence="4">XJ19-11</strain>
    </source>
</reference>
<dbReference type="CDD" id="cd09993">
    <property type="entry name" value="HDAC_classIV"/>
    <property type="match status" value="1"/>
</dbReference>
<dbReference type="Gene3D" id="3.40.800.20">
    <property type="entry name" value="Histone deacetylase domain"/>
    <property type="match status" value="1"/>
</dbReference>
<dbReference type="InterPro" id="IPR037138">
    <property type="entry name" value="His_deacetylse_dom_sf"/>
</dbReference>